<dbReference type="OrthoDB" id="272147at2759"/>
<dbReference type="GO" id="GO:0140818">
    <property type="term" value="F:mRNA 5'-triphosphate monophosphatase activity"/>
    <property type="evidence" value="ECO:0007669"/>
    <property type="project" value="UniProtKB-EC"/>
</dbReference>
<feature type="region of interest" description="Disordered" evidence="9">
    <location>
        <begin position="1"/>
        <end position="28"/>
    </location>
</feature>
<keyword evidence="4 8" id="KW-0507">mRNA processing</keyword>
<protein>
    <recommendedName>
        <fullName evidence="8">mRNA-capping enzyme subunit beta</fullName>
        <ecNumber evidence="8">3.6.1.74</ecNumber>
    </recommendedName>
    <alternativeName>
        <fullName evidence="8">mRNA 5'-phosphatase</fullName>
    </alternativeName>
    <alternativeName>
        <fullName evidence="8">mRNA 5'-triphosphate monophosphatase</fullName>
    </alternativeName>
</protein>
<dbReference type="CDD" id="cd07470">
    <property type="entry name" value="CYTH-like_mRNA_RTPase"/>
    <property type="match status" value="1"/>
</dbReference>
<evidence type="ECO:0000313" key="11">
    <source>
        <dbReference type="EMBL" id="ORX42028.1"/>
    </source>
</evidence>
<dbReference type="InterPro" id="IPR033469">
    <property type="entry name" value="CYTH-like_dom_sf"/>
</dbReference>
<comment type="subunit">
    <text evidence="8">Heterodimer. The mRNA-capping enzyme is composed of two separate chains alpha and beta, respectively a mRNA guanylyltransferase and an mRNA 5'-triphosphate monophosphatase.</text>
</comment>
<comment type="cofactor">
    <cofactor evidence="1 8">
        <name>Mg(2+)</name>
        <dbReference type="ChEBI" id="CHEBI:18420"/>
    </cofactor>
</comment>
<name>A0A1Y1UVG3_9FUNG</name>
<dbReference type="GO" id="GO:0006370">
    <property type="term" value="P:7-methylguanosine mRNA capping"/>
    <property type="evidence" value="ECO:0007669"/>
    <property type="project" value="UniProtKB-UniRule"/>
</dbReference>
<dbReference type="SUPFAM" id="SSF55154">
    <property type="entry name" value="CYTH-like phosphatases"/>
    <property type="match status" value="1"/>
</dbReference>
<dbReference type="GO" id="GO:0004651">
    <property type="term" value="F:polynucleotide 5'-phosphatase activity"/>
    <property type="evidence" value="ECO:0007669"/>
    <property type="project" value="UniProtKB-UniRule"/>
</dbReference>
<keyword evidence="12" id="KW-1185">Reference proteome</keyword>
<comment type="caution">
    <text evidence="11">The sequence shown here is derived from an EMBL/GenBank/DDBJ whole genome shotgun (WGS) entry which is preliminary data.</text>
</comment>
<dbReference type="EC" id="3.6.1.74" evidence="8"/>
<evidence type="ECO:0000256" key="1">
    <source>
        <dbReference type="ARBA" id="ARBA00001946"/>
    </source>
</evidence>
<keyword evidence="6 8" id="KW-0539">Nucleus</keyword>
<dbReference type="Proteomes" id="UP000193719">
    <property type="component" value="Unassembled WGS sequence"/>
</dbReference>
<dbReference type="Gene3D" id="3.20.100.10">
    <property type="entry name" value="mRNA triphosphatase Cet1-like"/>
    <property type="match status" value="1"/>
</dbReference>
<organism evidence="11 12">
    <name type="scientific">Piromyces finnis</name>
    <dbReference type="NCBI Taxonomy" id="1754191"/>
    <lineage>
        <taxon>Eukaryota</taxon>
        <taxon>Fungi</taxon>
        <taxon>Fungi incertae sedis</taxon>
        <taxon>Chytridiomycota</taxon>
        <taxon>Chytridiomycota incertae sedis</taxon>
        <taxon>Neocallimastigomycetes</taxon>
        <taxon>Neocallimastigales</taxon>
        <taxon>Neocallimastigaceae</taxon>
        <taxon>Piromyces</taxon>
    </lineage>
</organism>
<dbReference type="GO" id="GO:0031533">
    <property type="term" value="C:mRNA capping enzyme complex"/>
    <property type="evidence" value="ECO:0007669"/>
    <property type="project" value="UniProtKB-UniRule"/>
</dbReference>
<dbReference type="PANTHER" id="PTHR28118">
    <property type="entry name" value="POLYNUCLEOTIDE 5'-TRIPHOSPHATASE-RELATED"/>
    <property type="match status" value="1"/>
</dbReference>
<evidence type="ECO:0000259" key="10">
    <source>
        <dbReference type="Pfam" id="PF02940"/>
    </source>
</evidence>
<evidence type="ECO:0000256" key="5">
    <source>
        <dbReference type="ARBA" id="ARBA00022801"/>
    </source>
</evidence>
<dbReference type="AlphaFoldDB" id="A0A1Y1UVG3"/>
<evidence type="ECO:0000256" key="8">
    <source>
        <dbReference type="RuleBase" id="RU367053"/>
    </source>
</evidence>
<comment type="catalytic activity">
    <reaction evidence="7">
        <text>a 5'-end triphospho-ribonucleoside in mRNA + H2O = a 5'-end diphospho-ribonucleoside in mRNA + phosphate + H(+)</text>
        <dbReference type="Rhea" id="RHEA:67004"/>
        <dbReference type="Rhea" id="RHEA-COMP:17164"/>
        <dbReference type="Rhea" id="RHEA-COMP:17165"/>
        <dbReference type="ChEBI" id="CHEBI:15377"/>
        <dbReference type="ChEBI" id="CHEBI:15378"/>
        <dbReference type="ChEBI" id="CHEBI:43474"/>
        <dbReference type="ChEBI" id="CHEBI:167616"/>
        <dbReference type="ChEBI" id="CHEBI:167618"/>
        <dbReference type="EC" id="3.6.1.74"/>
    </reaction>
    <physiologicalReaction direction="left-to-right" evidence="7">
        <dbReference type="Rhea" id="RHEA:67005"/>
    </physiologicalReaction>
</comment>
<proteinExistence type="inferred from homology"/>
<dbReference type="EMBL" id="MCFH01000072">
    <property type="protein sequence ID" value="ORX42028.1"/>
    <property type="molecule type" value="Genomic_DNA"/>
</dbReference>
<dbReference type="InterPro" id="IPR040343">
    <property type="entry name" value="Cet1/Ctl1"/>
</dbReference>
<feature type="domain" description="mRNA triphosphatase Cet1-like" evidence="10">
    <location>
        <begin position="59"/>
        <end position="246"/>
    </location>
</feature>
<evidence type="ECO:0000256" key="2">
    <source>
        <dbReference type="ARBA" id="ARBA00004123"/>
    </source>
</evidence>
<feature type="compositionally biased region" description="Basic and acidic residues" evidence="9">
    <location>
        <begin position="1"/>
        <end position="20"/>
    </location>
</feature>
<comment type="subcellular location">
    <subcellularLocation>
        <location evidence="2 8">Nucleus</location>
    </subcellularLocation>
</comment>
<evidence type="ECO:0000256" key="3">
    <source>
        <dbReference type="ARBA" id="ARBA00006345"/>
    </source>
</evidence>
<comment type="similarity">
    <text evidence="3 8">Belongs to the fungal TPase family.</text>
</comment>
<evidence type="ECO:0000256" key="4">
    <source>
        <dbReference type="ARBA" id="ARBA00022664"/>
    </source>
</evidence>
<reference evidence="11 12" key="1">
    <citation type="submission" date="2016-08" db="EMBL/GenBank/DDBJ databases">
        <title>Genomes of anaerobic fungi encode conserved fungal cellulosomes for biomass hydrolysis.</title>
        <authorList>
            <consortium name="DOE Joint Genome Institute"/>
            <person name="Haitjema C.H."/>
            <person name="Gilmore S.P."/>
            <person name="Henske J.K."/>
            <person name="Solomon K.V."/>
            <person name="De Groot R."/>
            <person name="Kuo A."/>
            <person name="Mondo S.J."/>
            <person name="Salamov A.A."/>
            <person name="Labutti K."/>
            <person name="Zhao Z."/>
            <person name="Chiniquy J."/>
            <person name="Barry K."/>
            <person name="Brewer H.M."/>
            <person name="Purvine S.O."/>
            <person name="Wright A.T."/>
            <person name="Boxma B."/>
            <person name="Van Alen T."/>
            <person name="Hackstein J.H."/>
            <person name="Baker S.E."/>
            <person name="Grigoriev I.V."/>
            <person name="O'Malley M.A."/>
        </authorList>
    </citation>
    <scope>NUCLEOTIDE SEQUENCE [LARGE SCALE GENOMIC DNA]</scope>
    <source>
        <strain evidence="12">finn</strain>
    </source>
</reference>
<accession>A0A1Y1UVG3</accession>
<evidence type="ECO:0000256" key="9">
    <source>
        <dbReference type="SAM" id="MobiDB-lite"/>
    </source>
</evidence>
<evidence type="ECO:0000313" key="12">
    <source>
        <dbReference type="Proteomes" id="UP000193719"/>
    </source>
</evidence>
<evidence type="ECO:0000256" key="6">
    <source>
        <dbReference type="ARBA" id="ARBA00023242"/>
    </source>
</evidence>
<sequence length="287" mass="33577">MKRAYEDTTDSDNNKKRPTEKQIQPHSSIPHRILPSVFGILPLDDSINVISKFLENHLGTPNIEIEGKLGKIMDNNTKDRIWLPVQSETVLVNQRGWRFVSDMTMEQHRNYNQILNKLVNDGNKPNAKSAFFSYRHIHQIDSFYQVPGHKEKLRLSTDKSTNNVISFIKKVNIGHLNIFLPNSPLDLRISINIEEQMDQSLIKDIDAIYERQKDRLSYKSHALQIDLTQVQEPNHDKKLHELELELDSKLLYKEYTKLKDKQTHEQSQYYNILTLFMNSLRILSRSG</sequence>
<dbReference type="InterPro" id="IPR004206">
    <property type="entry name" value="mRNA_triPase_Cet1"/>
</dbReference>
<evidence type="ECO:0000256" key="7">
    <source>
        <dbReference type="ARBA" id="ARBA00047740"/>
    </source>
</evidence>
<gene>
    <name evidence="11" type="ORF">BCR36DRAFT_587513</name>
</gene>
<dbReference type="PANTHER" id="PTHR28118:SF1">
    <property type="entry name" value="POLYNUCLEOTIDE 5'-TRIPHOSPHATASE CTL1-RELATED"/>
    <property type="match status" value="1"/>
</dbReference>
<keyword evidence="8" id="KW-0506">mRNA capping</keyword>
<dbReference type="Pfam" id="PF02940">
    <property type="entry name" value="mRNA_triPase"/>
    <property type="match status" value="1"/>
</dbReference>
<comment type="function">
    <text evidence="8">First step of mRNA capping. Converts the 5'-triphosphate end of a nascent mRNA chain into a diphosphate end.</text>
</comment>
<reference evidence="11 12" key="2">
    <citation type="submission" date="2016-08" db="EMBL/GenBank/DDBJ databases">
        <title>Pervasive Adenine N6-methylation of Active Genes in Fungi.</title>
        <authorList>
            <consortium name="DOE Joint Genome Institute"/>
            <person name="Mondo S.J."/>
            <person name="Dannebaum R.O."/>
            <person name="Kuo R.C."/>
            <person name="Labutti K."/>
            <person name="Haridas S."/>
            <person name="Kuo A."/>
            <person name="Salamov A."/>
            <person name="Ahrendt S.R."/>
            <person name="Lipzen A."/>
            <person name="Sullivan W."/>
            <person name="Andreopoulos W.B."/>
            <person name="Clum A."/>
            <person name="Lindquist E."/>
            <person name="Daum C."/>
            <person name="Ramamoorthy G.K."/>
            <person name="Gryganskyi A."/>
            <person name="Culley D."/>
            <person name="Magnuson J.K."/>
            <person name="James T.Y."/>
            <person name="O'Malley M.A."/>
            <person name="Stajich J.E."/>
            <person name="Spatafora J.W."/>
            <person name="Visel A."/>
            <person name="Grigoriev I.V."/>
        </authorList>
    </citation>
    <scope>NUCLEOTIDE SEQUENCE [LARGE SCALE GENOMIC DNA]</scope>
    <source>
        <strain evidence="12">finn</strain>
    </source>
</reference>
<keyword evidence="5 8" id="KW-0378">Hydrolase</keyword>
<dbReference type="InterPro" id="IPR037009">
    <property type="entry name" value="mRNA_triPase_Cet1_sf"/>
</dbReference>
<dbReference type="STRING" id="1754191.A0A1Y1UVG3"/>